<comment type="caution">
    <text evidence="7">The sequence shown here is derived from an EMBL/GenBank/DDBJ whole genome shotgun (WGS) entry which is preliminary data.</text>
</comment>
<dbReference type="InterPro" id="IPR036457">
    <property type="entry name" value="PPM-type-like_dom_sf"/>
</dbReference>
<keyword evidence="8" id="KW-1185">Reference proteome</keyword>
<dbReference type="InterPro" id="IPR016132">
    <property type="entry name" value="Phyto_chromo_attachment"/>
</dbReference>
<dbReference type="PANTHER" id="PTHR43156">
    <property type="entry name" value="STAGE II SPORULATION PROTEIN E-RELATED"/>
    <property type="match status" value="1"/>
</dbReference>
<dbReference type="SUPFAM" id="SSF81606">
    <property type="entry name" value="PP2C-like"/>
    <property type="match status" value="1"/>
</dbReference>
<accession>A0A3M2JJJ3</accession>
<dbReference type="InterPro" id="IPR013515">
    <property type="entry name" value="Phytochrome_cen-reg"/>
</dbReference>
<dbReference type="InterPro" id="IPR013654">
    <property type="entry name" value="PAS_2"/>
</dbReference>
<evidence type="ECO:0000256" key="3">
    <source>
        <dbReference type="ARBA" id="ARBA00022801"/>
    </source>
</evidence>
<dbReference type="InterPro" id="IPR001932">
    <property type="entry name" value="PPM-type_phosphatase-like_dom"/>
</dbReference>
<dbReference type="Gene3D" id="3.30.450.270">
    <property type="match status" value="1"/>
</dbReference>
<dbReference type="SMART" id="SM00065">
    <property type="entry name" value="GAF"/>
    <property type="match status" value="1"/>
</dbReference>
<dbReference type="InterPro" id="IPR029016">
    <property type="entry name" value="GAF-like_dom_sf"/>
</dbReference>
<dbReference type="PANTHER" id="PTHR43156:SF2">
    <property type="entry name" value="STAGE II SPORULATION PROTEIN E"/>
    <property type="match status" value="1"/>
</dbReference>
<dbReference type="Proteomes" id="UP000269289">
    <property type="component" value="Unassembled WGS sequence"/>
</dbReference>
<dbReference type="GO" id="GO:0009881">
    <property type="term" value="F:photoreceptor activity"/>
    <property type="evidence" value="ECO:0007669"/>
    <property type="project" value="UniProtKB-KW"/>
</dbReference>
<dbReference type="GO" id="GO:0006355">
    <property type="term" value="P:regulation of DNA-templated transcription"/>
    <property type="evidence" value="ECO:0007669"/>
    <property type="project" value="InterPro"/>
</dbReference>
<gene>
    <name evidence="7" type="ORF">EBM89_02165</name>
</gene>
<evidence type="ECO:0000256" key="2">
    <source>
        <dbReference type="ARBA" id="ARBA00022606"/>
    </source>
</evidence>
<evidence type="ECO:0000256" key="4">
    <source>
        <dbReference type="ARBA" id="ARBA00022991"/>
    </source>
</evidence>
<dbReference type="SMART" id="SM00331">
    <property type="entry name" value="PP2C_SIG"/>
    <property type="match status" value="1"/>
</dbReference>
<dbReference type="Gene3D" id="3.30.450.40">
    <property type="match status" value="1"/>
</dbReference>
<evidence type="ECO:0000313" key="7">
    <source>
        <dbReference type="EMBL" id="RMI13972.1"/>
    </source>
</evidence>
<dbReference type="SUPFAM" id="SSF55781">
    <property type="entry name" value="GAF domain-like"/>
    <property type="match status" value="2"/>
</dbReference>
<dbReference type="Gene3D" id="3.60.40.10">
    <property type="entry name" value="PPM-type phosphatase domain"/>
    <property type="match status" value="1"/>
</dbReference>
<reference evidence="7 8" key="1">
    <citation type="submission" date="2018-10" db="EMBL/GenBank/DDBJ databases">
        <title>Isolation, diversity and antifungal activity of actinobacteria from wheat.</title>
        <authorList>
            <person name="Han C."/>
        </authorList>
    </citation>
    <scope>NUCLEOTIDE SEQUENCE [LARGE SCALE GENOMIC DNA]</scope>
    <source>
        <strain evidence="7 8">NEAU-YY56</strain>
    </source>
</reference>
<keyword evidence="2" id="KW-0716">Sensory transduction</keyword>
<dbReference type="InterPro" id="IPR043150">
    <property type="entry name" value="Phytochrome_PHY_sf"/>
</dbReference>
<dbReference type="Pfam" id="PF01590">
    <property type="entry name" value="GAF"/>
    <property type="match status" value="1"/>
</dbReference>
<dbReference type="GO" id="GO:0016791">
    <property type="term" value="F:phosphatase activity"/>
    <property type="evidence" value="ECO:0007669"/>
    <property type="project" value="TreeGrafter"/>
</dbReference>
<dbReference type="InterPro" id="IPR001294">
    <property type="entry name" value="Phytochrome"/>
</dbReference>
<dbReference type="Pfam" id="PF08446">
    <property type="entry name" value="PAS_2"/>
    <property type="match status" value="1"/>
</dbReference>
<dbReference type="EMBL" id="RFFI01000007">
    <property type="protein sequence ID" value="RMI13972.1"/>
    <property type="molecule type" value="Genomic_DNA"/>
</dbReference>
<dbReference type="InterPro" id="IPR052016">
    <property type="entry name" value="Bact_Sigma-Reg"/>
</dbReference>
<evidence type="ECO:0000256" key="1">
    <source>
        <dbReference type="ARBA" id="ARBA00022543"/>
    </source>
</evidence>
<dbReference type="Pfam" id="PF00360">
    <property type="entry name" value="PHY"/>
    <property type="match status" value="1"/>
</dbReference>
<dbReference type="OrthoDB" id="23692at2"/>
<sequence length="754" mass="79539">MTEQTFLAPGEPVDLDNCAREPIHIPGSVQPRGVLLVVQEAGSVVLQASANVETVLGRPVDVVLGRTLGEVLGESPARVVLEQLAAVPDHRTRNPGLVHVDAGGRTAVLDVVVHRPPPATAEDPGPVFVVELEVADGPRPLTYASTYESVRDAIADLNRAGALTDLYDTAARHVRRLTGFDRVMIYRFDAEYNGEVVAEAKRADLEPFLGLHYPASDIPPQARALYEKSWIRLISDVDYVPVPVLPTDEPLRGAPLDLTYATLRSVSPIHCEYLRNMGVRASMSISLLRDGKLWGMVACHHYAGPHAPSYGVRAAAEFLGVALSARLVAQVEEDLLAESRRASGVLARLVAASRDEDVRLAQAVTRTDDLLSLVPADGVVVCAGGDLATRGRVPDEAVCRALASWGAGVGDTVHATDHLAADPGAPEAAAAAGVAGAVALALPDGGAVVWLREEVVRTVDWGGDPHHKALVVPDGDGVRLSPRQSFDLWREHVRGRSAPWDERHVSNAGDLRGHLVEALFRRGQAEVSAARAIQRTLLPTSLPSVPGWAVDARYEPAGTGQVGGDWYDVVPLPDGRIALVVGDVTGHGLATAAAMGQLRNATRAYLVDAAPPAVVLARVGALARWSLPGQMATMLVAVLDPATGDLEYAKAGHLPPLVVRADGAAAWEPVRGSALIGLLDGEPATAHVALGPGDAVLLLTDGVVERRGESLRVGLDRAAADVGRPAVGHLDALVDRLRDPASDDDATLVLLARD</sequence>
<dbReference type="GO" id="GO:0009584">
    <property type="term" value="P:detection of visible light"/>
    <property type="evidence" value="ECO:0007669"/>
    <property type="project" value="InterPro"/>
</dbReference>
<evidence type="ECO:0000256" key="5">
    <source>
        <dbReference type="ARBA" id="ARBA00023170"/>
    </source>
</evidence>
<keyword evidence="4" id="KW-0157">Chromophore</keyword>
<organism evidence="7 8">
    <name type="scientific">Cellulomonas triticagri</name>
    <dbReference type="NCBI Taxonomy" id="2483352"/>
    <lineage>
        <taxon>Bacteria</taxon>
        <taxon>Bacillati</taxon>
        <taxon>Actinomycetota</taxon>
        <taxon>Actinomycetes</taxon>
        <taxon>Micrococcales</taxon>
        <taxon>Cellulomonadaceae</taxon>
        <taxon>Cellulomonas</taxon>
    </lineage>
</organism>
<dbReference type="AlphaFoldDB" id="A0A3M2JJJ3"/>
<dbReference type="PRINTS" id="PR01033">
    <property type="entry name" value="PHYTOCHROME"/>
</dbReference>
<feature type="domain" description="Phytochrome chromophore attachment site" evidence="6">
    <location>
        <begin position="162"/>
        <end position="321"/>
    </location>
</feature>
<dbReference type="InterPro" id="IPR003018">
    <property type="entry name" value="GAF"/>
</dbReference>
<keyword evidence="3" id="KW-0378">Hydrolase</keyword>
<dbReference type="RefSeq" id="WP_122147820.1">
    <property type="nucleotide sequence ID" value="NZ_RFFI01000007.1"/>
</dbReference>
<protein>
    <submittedName>
        <fullName evidence="7">GAF domain-containing protein</fullName>
    </submittedName>
</protein>
<dbReference type="Pfam" id="PF07228">
    <property type="entry name" value="SpoIIE"/>
    <property type="match status" value="1"/>
</dbReference>
<keyword evidence="5" id="KW-0675">Receptor</keyword>
<dbReference type="Gene3D" id="3.30.450.20">
    <property type="entry name" value="PAS domain"/>
    <property type="match status" value="1"/>
</dbReference>
<dbReference type="SUPFAM" id="SSF55785">
    <property type="entry name" value="PYP-like sensor domain (PAS domain)"/>
    <property type="match status" value="1"/>
</dbReference>
<dbReference type="InterPro" id="IPR035965">
    <property type="entry name" value="PAS-like_dom_sf"/>
</dbReference>
<name>A0A3M2JJJ3_9CELL</name>
<dbReference type="PROSITE" id="PS50046">
    <property type="entry name" value="PHYTOCHROME_2"/>
    <property type="match status" value="1"/>
</dbReference>
<proteinExistence type="predicted"/>
<evidence type="ECO:0000259" key="6">
    <source>
        <dbReference type="PROSITE" id="PS50046"/>
    </source>
</evidence>
<keyword evidence="1" id="KW-0600">Photoreceptor protein</keyword>
<evidence type="ECO:0000313" key="8">
    <source>
        <dbReference type="Proteomes" id="UP000269289"/>
    </source>
</evidence>